<protein>
    <submittedName>
        <fullName evidence="2">Uncharacterized protein</fullName>
    </submittedName>
</protein>
<evidence type="ECO:0000313" key="3">
    <source>
        <dbReference type="Proteomes" id="UP000809081"/>
    </source>
</evidence>
<gene>
    <name evidence="2" type="ORF">JOC31_001724</name>
</gene>
<dbReference type="Proteomes" id="UP000809081">
    <property type="component" value="Unassembled WGS sequence"/>
</dbReference>
<sequence length="53" mass="6147">MNRVHLVAPLITFYTLIVIATLSIEHDIYVMFNRIKRTITPTRAMVPSYLSII</sequence>
<accession>A0ABS2PPJ9</accession>
<keyword evidence="1" id="KW-1133">Transmembrane helix</keyword>
<keyword evidence="1" id="KW-0812">Transmembrane</keyword>
<name>A0ABS2PPJ9_9STRE</name>
<reference evidence="2 3" key="1">
    <citation type="submission" date="2021-01" db="EMBL/GenBank/DDBJ databases">
        <title>Genomic Encyclopedia of Type Strains, Phase IV (KMG-IV): sequencing the most valuable type-strain genomes for metagenomic binning, comparative biology and taxonomic classification.</title>
        <authorList>
            <person name="Goeker M."/>
        </authorList>
    </citation>
    <scope>NUCLEOTIDE SEQUENCE [LARGE SCALE GENOMIC DNA]</scope>
    <source>
        <strain evidence="2 3">DSM 27513</strain>
    </source>
</reference>
<feature type="transmembrane region" description="Helical" evidence="1">
    <location>
        <begin position="6"/>
        <end position="24"/>
    </location>
</feature>
<keyword evidence="3" id="KW-1185">Reference proteome</keyword>
<dbReference type="EMBL" id="JAFBEI010000042">
    <property type="protein sequence ID" value="MBM7636895.1"/>
    <property type="molecule type" value="Genomic_DNA"/>
</dbReference>
<proteinExistence type="predicted"/>
<evidence type="ECO:0000313" key="2">
    <source>
        <dbReference type="EMBL" id="MBM7636895.1"/>
    </source>
</evidence>
<keyword evidence="1" id="KW-0472">Membrane</keyword>
<organism evidence="2 3">
    <name type="scientific">Streptococcus saliviloxodontae</name>
    <dbReference type="NCBI Taxonomy" id="1349416"/>
    <lineage>
        <taxon>Bacteria</taxon>
        <taxon>Bacillati</taxon>
        <taxon>Bacillota</taxon>
        <taxon>Bacilli</taxon>
        <taxon>Lactobacillales</taxon>
        <taxon>Streptococcaceae</taxon>
        <taxon>Streptococcus</taxon>
    </lineage>
</organism>
<comment type="caution">
    <text evidence="2">The sequence shown here is derived from an EMBL/GenBank/DDBJ whole genome shotgun (WGS) entry which is preliminary data.</text>
</comment>
<evidence type="ECO:0000256" key="1">
    <source>
        <dbReference type="SAM" id="Phobius"/>
    </source>
</evidence>